<sequence length="171" mass="19554">MLNESCIDLVKTNKSVSPDKRVNGELQLMKRAYKTSDVFKISNMADGVITEYIEGKKLIGIKACIEYQIRHAKSKNYLGPFPLKSEKIFQYLGESERKNISLLADSLIATVIMYRIQLNEHHSNLSSIVFSELSAGLEWCLFWASRGISLSSSENEYITNFKKEEVEKYIN</sequence>
<reference evidence="1 2" key="1">
    <citation type="submission" date="2021-02" db="EMBL/GenBank/DDBJ databases">
        <title>A novel species of genus Amphritea isolated from a fishpond in China.</title>
        <authorList>
            <person name="Lu H."/>
        </authorList>
    </citation>
    <scope>NUCLEOTIDE SEQUENCE [LARGE SCALE GENOMIC DNA]</scope>
    <source>
        <strain evidence="1 2">RP18W</strain>
    </source>
</reference>
<keyword evidence="2" id="KW-1185">Reference proteome</keyword>
<proteinExistence type="predicted"/>
<evidence type="ECO:0000313" key="1">
    <source>
        <dbReference type="EMBL" id="MBN0986434.1"/>
    </source>
</evidence>
<protein>
    <submittedName>
        <fullName evidence="1">Uncharacterized protein</fullName>
    </submittedName>
</protein>
<accession>A0ABS2W3Z0</accession>
<dbReference type="Proteomes" id="UP000760472">
    <property type="component" value="Unassembled WGS sequence"/>
</dbReference>
<gene>
    <name evidence="1" type="ORF">JW498_03545</name>
</gene>
<dbReference type="RefSeq" id="WP_205212929.1">
    <property type="nucleotide sequence ID" value="NZ_JAFFZP010000003.1"/>
</dbReference>
<comment type="caution">
    <text evidence="1">The sequence shown here is derived from an EMBL/GenBank/DDBJ whole genome shotgun (WGS) entry which is preliminary data.</text>
</comment>
<organism evidence="1 2">
    <name type="scientific">Amphritea pacifica</name>
    <dbReference type="NCBI Taxonomy" id="2811233"/>
    <lineage>
        <taxon>Bacteria</taxon>
        <taxon>Pseudomonadati</taxon>
        <taxon>Pseudomonadota</taxon>
        <taxon>Gammaproteobacteria</taxon>
        <taxon>Oceanospirillales</taxon>
        <taxon>Oceanospirillaceae</taxon>
        <taxon>Amphritea</taxon>
    </lineage>
</organism>
<dbReference type="EMBL" id="JAFFZP010000003">
    <property type="protein sequence ID" value="MBN0986434.1"/>
    <property type="molecule type" value="Genomic_DNA"/>
</dbReference>
<evidence type="ECO:0000313" key="2">
    <source>
        <dbReference type="Proteomes" id="UP000760472"/>
    </source>
</evidence>
<name>A0ABS2W3Z0_9GAMM</name>